<evidence type="ECO:0000256" key="1">
    <source>
        <dbReference type="SAM" id="MobiDB-lite"/>
    </source>
</evidence>
<sequence>MELVNRVKGKPVDNGEKCLEAEELLHTKKAWRWLSNEKIIICNRTGLYECTKEVHEITSHGPPERPRLVDTQKLHINSILSNKNEDYFFGNLLFISSTFILSLCNSTKEEKNSTITSTEPSTTNSTDNHTKIATINENQLPYRNHEGVTITAPSSSSEIARATRKDDDHYEDRDDYPPDWSIWAPSWSTPPIIEEEEEEDSAKLVIEEEETNEEGIPDVEESSYRKDERNHWYVLYMNGNEESIESSLKRQDFIDDLKLNLASRLAVRYEELHLNRLTSSGGQLKANFTIQSSHEKDLVRRLTDLVSKDVVSFSGENHTTSLNSEHHKSNQDEQVELMLYLTIGGLCIFLFVLALSFLALQLVKSGSRNGGDEDYEDEDDDWKLLLTAVNNNDGSSGGGVSGGINTPNTPNDGINESSYSLSSSHTHAVRSYTETNHCNECELERQQTAKRQSVMNSTSSPRPEGRKNSIAALGNWTSKLINSFRLSGKYIDLNY</sequence>
<feature type="region of interest" description="Disordered" evidence="1">
    <location>
        <begin position="445"/>
        <end position="468"/>
    </location>
</feature>
<feature type="compositionally biased region" description="Polar residues" evidence="1">
    <location>
        <begin position="449"/>
        <end position="461"/>
    </location>
</feature>
<evidence type="ECO:0000313" key="3">
    <source>
        <dbReference type="EMBL" id="CAF2869475.1"/>
    </source>
</evidence>
<feature type="transmembrane region" description="Helical" evidence="2">
    <location>
        <begin position="337"/>
        <end position="360"/>
    </location>
</feature>
<evidence type="ECO:0000313" key="4">
    <source>
        <dbReference type="Proteomes" id="UP000675881"/>
    </source>
</evidence>
<gene>
    <name evidence="3" type="ORF">LSAA_6225</name>
</gene>
<organism evidence="3 4">
    <name type="scientific">Lepeophtheirus salmonis</name>
    <name type="common">Salmon louse</name>
    <name type="synonym">Caligus salmonis</name>
    <dbReference type="NCBI Taxonomy" id="72036"/>
    <lineage>
        <taxon>Eukaryota</taxon>
        <taxon>Metazoa</taxon>
        <taxon>Ecdysozoa</taxon>
        <taxon>Arthropoda</taxon>
        <taxon>Crustacea</taxon>
        <taxon>Multicrustacea</taxon>
        <taxon>Hexanauplia</taxon>
        <taxon>Copepoda</taxon>
        <taxon>Siphonostomatoida</taxon>
        <taxon>Caligidae</taxon>
        <taxon>Lepeophtheirus</taxon>
    </lineage>
</organism>
<name>A0A7R8H4V6_LEPSM</name>
<keyword evidence="2" id="KW-0472">Membrane</keyword>
<evidence type="ECO:0000256" key="2">
    <source>
        <dbReference type="SAM" id="Phobius"/>
    </source>
</evidence>
<accession>A0A7R8H4V6</accession>
<keyword evidence="4" id="KW-1185">Reference proteome</keyword>
<protein>
    <submittedName>
        <fullName evidence="3">(salmon louse) hypothetical protein</fullName>
    </submittedName>
</protein>
<dbReference type="OrthoDB" id="8197805at2759"/>
<keyword evidence="2" id="KW-1133">Transmembrane helix</keyword>
<keyword evidence="2" id="KW-0812">Transmembrane</keyword>
<proteinExistence type="predicted"/>
<dbReference type="Proteomes" id="UP000675881">
    <property type="component" value="Chromosome 2"/>
</dbReference>
<reference evidence="3" key="1">
    <citation type="submission" date="2021-02" db="EMBL/GenBank/DDBJ databases">
        <authorList>
            <person name="Bekaert M."/>
        </authorList>
    </citation>
    <scope>NUCLEOTIDE SEQUENCE</scope>
    <source>
        <strain evidence="3">IoA-00</strain>
    </source>
</reference>
<dbReference type="AlphaFoldDB" id="A0A7R8H4V6"/>
<feature type="region of interest" description="Disordered" evidence="1">
    <location>
        <begin position="149"/>
        <end position="175"/>
    </location>
</feature>
<dbReference type="EMBL" id="HG994581">
    <property type="protein sequence ID" value="CAF2869475.1"/>
    <property type="molecule type" value="Genomic_DNA"/>
</dbReference>
<feature type="compositionally biased region" description="Basic and acidic residues" evidence="1">
    <location>
        <begin position="161"/>
        <end position="175"/>
    </location>
</feature>